<dbReference type="InterPro" id="IPR055592">
    <property type="entry name" value="DUF7168"/>
</dbReference>
<evidence type="ECO:0000256" key="1">
    <source>
        <dbReference type="SAM" id="MobiDB-lite"/>
    </source>
</evidence>
<evidence type="ECO:0000313" key="4">
    <source>
        <dbReference type="Proteomes" id="UP000239089"/>
    </source>
</evidence>
<keyword evidence="4" id="KW-1185">Reference proteome</keyword>
<dbReference type="Proteomes" id="UP000239089">
    <property type="component" value="Unassembled WGS sequence"/>
</dbReference>
<evidence type="ECO:0000313" key="3">
    <source>
        <dbReference type="EMBL" id="PPQ32005.1"/>
    </source>
</evidence>
<proteinExistence type="predicted"/>
<dbReference type="EMBL" id="NHSJ01000045">
    <property type="protein sequence ID" value="PPQ32005.1"/>
    <property type="molecule type" value="Genomic_DNA"/>
</dbReference>
<feature type="region of interest" description="Disordered" evidence="1">
    <location>
        <begin position="208"/>
        <end position="240"/>
    </location>
</feature>
<name>A0A2S6NBL3_9HYPH</name>
<sequence length="240" mass="26572">MDDRDADHDIVCLAQRIQDVDLDAVASLAAARIEETAQQWLAKKPLDPNDPTSPLRVMEAFALASFLTLFSSSLLGVSPLERFIRQRRADADDLWGETARDSTLRFVFFGLPADVEAAHYLHDLIVATFETETTRFKRAALADAGDGRRVSAHSFQIGLAHGICEKLTGLKAERDAANRRATGRDLVPLKTSVIEEELEKLGLSFRAKSQNRKRKVAPDAYNAGRAAGRKFEPHRSVSET</sequence>
<dbReference type="AlphaFoldDB" id="A0A2S6NBL3"/>
<comment type="caution">
    <text evidence="3">The sequence shown here is derived from an EMBL/GenBank/DDBJ whole genome shotgun (WGS) entry which is preliminary data.</text>
</comment>
<feature type="compositionally biased region" description="Basic and acidic residues" evidence="1">
    <location>
        <begin position="229"/>
        <end position="240"/>
    </location>
</feature>
<reference evidence="3 4" key="1">
    <citation type="journal article" date="2018" name="Arch. Microbiol.">
        <title>New insights into the metabolic potential of the phototrophic purple bacterium Rhodopila globiformis DSM 161(T) from its draft genome sequence and evidence for a vanadium-dependent nitrogenase.</title>
        <authorList>
            <person name="Imhoff J.F."/>
            <person name="Rahn T."/>
            <person name="Kunzel S."/>
            <person name="Neulinger S.C."/>
        </authorList>
    </citation>
    <scope>NUCLEOTIDE SEQUENCE [LARGE SCALE GENOMIC DNA]</scope>
    <source>
        <strain evidence="3 4">DSM 16996</strain>
    </source>
</reference>
<protein>
    <recommendedName>
        <fullName evidence="2">DUF7168 domain-containing protein</fullName>
    </recommendedName>
</protein>
<evidence type="ECO:0000259" key="2">
    <source>
        <dbReference type="Pfam" id="PF23771"/>
    </source>
</evidence>
<feature type="domain" description="DUF7168" evidence="2">
    <location>
        <begin position="98"/>
        <end position="183"/>
    </location>
</feature>
<dbReference type="Pfam" id="PF23771">
    <property type="entry name" value="DUF7168"/>
    <property type="match status" value="1"/>
</dbReference>
<dbReference type="OrthoDB" id="7259266at2"/>
<gene>
    <name evidence="3" type="ORF">CCR94_07295</name>
</gene>
<dbReference type="RefSeq" id="WP_146089885.1">
    <property type="nucleotide sequence ID" value="NZ_JACIGC010000016.1"/>
</dbReference>
<accession>A0A2S6NBL3</accession>
<organism evidence="3 4">
    <name type="scientific">Rhodoblastus sphagnicola</name>
    <dbReference type="NCBI Taxonomy" id="333368"/>
    <lineage>
        <taxon>Bacteria</taxon>
        <taxon>Pseudomonadati</taxon>
        <taxon>Pseudomonadota</taxon>
        <taxon>Alphaproteobacteria</taxon>
        <taxon>Hyphomicrobiales</taxon>
        <taxon>Rhodoblastaceae</taxon>
        <taxon>Rhodoblastus</taxon>
    </lineage>
</organism>